<dbReference type="Gene3D" id="3.40.720.10">
    <property type="entry name" value="Alkaline Phosphatase, subunit A"/>
    <property type="match status" value="1"/>
</dbReference>
<proteinExistence type="predicted"/>
<keyword evidence="2" id="KW-0732">Signal</keyword>
<feature type="domain" description="Sulfatase N-terminal" evidence="3">
    <location>
        <begin position="28"/>
        <end position="295"/>
    </location>
</feature>
<sequence length="468" mass="52210">MTTSSRPFAFIRGFFCFLFAVCVAHAKPNFVLIMADDCTWNDMEIHGGQAKTPNLKKLAGEGMNFERCFQSSPTCSPTRHNLYTGIYPVKSGAYPNHTMAYDHVKSIATYLQAGGYRTALSGKTHIEPKSVFPFEYSAGADGEPDVAKISSFFGECKEQKKPFLLIAASHQPHSPHNKGDASAYPPGKIKLSPIQADTPITRQVLSRYFAEITYFDSQVGQVLAALDEKGLRDDTVVVVLSEQGYDLPFAKWTCYDTGLHSACVVRWPGQVKPASTSRAIVEYTDIVPTFLEAAGLPRPEVLDGKSFLPVLLGKEEKFREFTYSQETSKGIIRGPEHYGIRSIRGERYRYIRNLTPEVTFKNAVTPGRVFQSWIKKGENGDAHAAKLVNDFQHRPAEELYDCDTDPWNRNNLIGDESLKPVVADLKQRLDAWMKSQGDQGEATEEKALTRMPKKVKGGENENEEDDGE</sequence>
<feature type="chain" id="PRO_5046631196" evidence="2">
    <location>
        <begin position="27"/>
        <end position="468"/>
    </location>
</feature>
<keyword evidence="5" id="KW-1185">Reference proteome</keyword>
<reference evidence="4 5" key="1">
    <citation type="submission" date="2024-04" db="EMBL/GenBank/DDBJ databases">
        <title>Luteolibacter sp. isolated from soil.</title>
        <authorList>
            <person name="An J."/>
        </authorList>
    </citation>
    <scope>NUCLEOTIDE SEQUENCE [LARGE SCALE GENOMIC DNA]</scope>
    <source>
        <strain evidence="4 5">Y139</strain>
    </source>
</reference>
<dbReference type="Proteomes" id="UP001371305">
    <property type="component" value="Unassembled WGS sequence"/>
</dbReference>
<dbReference type="RefSeq" id="WP_341405575.1">
    <property type="nucleotide sequence ID" value="NZ_JBBUKT010000005.1"/>
</dbReference>
<dbReference type="PANTHER" id="PTHR43751">
    <property type="entry name" value="SULFATASE"/>
    <property type="match status" value="1"/>
</dbReference>
<dbReference type="InterPro" id="IPR052701">
    <property type="entry name" value="GAG_Ulvan_Degrading_Sulfatases"/>
</dbReference>
<evidence type="ECO:0000256" key="2">
    <source>
        <dbReference type="SAM" id="SignalP"/>
    </source>
</evidence>
<feature type="region of interest" description="Disordered" evidence="1">
    <location>
        <begin position="433"/>
        <end position="468"/>
    </location>
</feature>
<dbReference type="CDD" id="cd16027">
    <property type="entry name" value="SGSH"/>
    <property type="match status" value="1"/>
</dbReference>
<evidence type="ECO:0000313" key="4">
    <source>
        <dbReference type="EMBL" id="MEK7951818.1"/>
    </source>
</evidence>
<dbReference type="InterPro" id="IPR000917">
    <property type="entry name" value="Sulfatase_N"/>
</dbReference>
<protein>
    <submittedName>
        <fullName evidence="4">Sulfatase</fullName>
    </submittedName>
</protein>
<gene>
    <name evidence="4" type="ORF">WKV53_14985</name>
</gene>
<dbReference type="PANTHER" id="PTHR43751:SF1">
    <property type="entry name" value="SULFATASE ATSG-RELATED"/>
    <property type="match status" value="1"/>
</dbReference>
<evidence type="ECO:0000313" key="5">
    <source>
        <dbReference type="Proteomes" id="UP001371305"/>
    </source>
</evidence>
<dbReference type="Pfam" id="PF00884">
    <property type="entry name" value="Sulfatase"/>
    <property type="match status" value="1"/>
</dbReference>
<evidence type="ECO:0000256" key="1">
    <source>
        <dbReference type="SAM" id="MobiDB-lite"/>
    </source>
</evidence>
<evidence type="ECO:0000259" key="3">
    <source>
        <dbReference type="Pfam" id="PF00884"/>
    </source>
</evidence>
<comment type="caution">
    <text evidence="4">The sequence shown here is derived from an EMBL/GenBank/DDBJ whole genome shotgun (WGS) entry which is preliminary data.</text>
</comment>
<accession>A0ABU9AW71</accession>
<name>A0ABU9AW71_9BACT</name>
<feature type="signal peptide" evidence="2">
    <location>
        <begin position="1"/>
        <end position="26"/>
    </location>
</feature>
<dbReference type="SUPFAM" id="SSF53649">
    <property type="entry name" value="Alkaline phosphatase-like"/>
    <property type="match status" value="1"/>
</dbReference>
<organism evidence="4 5">
    <name type="scientific">Luteolibacter soli</name>
    <dbReference type="NCBI Taxonomy" id="3135280"/>
    <lineage>
        <taxon>Bacteria</taxon>
        <taxon>Pseudomonadati</taxon>
        <taxon>Verrucomicrobiota</taxon>
        <taxon>Verrucomicrobiia</taxon>
        <taxon>Verrucomicrobiales</taxon>
        <taxon>Verrucomicrobiaceae</taxon>
        <taxon>Luteolibacter</taxon>
    </lineage>
</organism>
<dbReference type="InterPro" id="IPR017850">
    <property type="entry name" value="Alkaline_phosphatase_core_sf"/>
</dbReference>
<dbReference type="EMBL" id="JBBUKT010000005">
    <property type="protein sequence ID" value="MEK7951818.1"/>
    <property type="molecule type" value="Genomic_DNA"/>
</dbReference>